<gene>
    <name evidence="1" type="ORF">PC117_g5475</name>
</gene>
<evidence type="ECO:0000313" key="2">
    <source>
        <dbReference type="Proteomes" id="UP000736787"/>
    </source>
</evidence>
<sequence length="77" mass="8855">MHIAVHIACISFRWRVDARYPEPYTYCNRVYTPLYCTSIRIQAQITNDLRQIDLSCEVGVVQCPAGGGESRFFIPPF</sequence>
<dbReference type="Proteomes" id="UP000736787">
    <property type="component" value="Unassembled WGS sequence"/>
</dbReference>
<dbReference type="EMBL" id="RCMK01000096">
    <property type="protein sequence ID" value="KAG2949155.1"/>
    <property type="molecule type" value="Genomic_DNA"/>
</dbReference>
<organism evidence="1 2">
    <name type="scientific">Phytophthora cactorum</name>
    <dbReference type="NCBI Taxonomy" id="29920"/>
    <lineage>
        <taxon>Eukaryota</taxon>
        <taxon>Sar</taxon>
        <taxon>Stramenopiles</taxon>
        <taxon>Oomycota</taxon>
        <taxon>Peronosporomycetes</taxon>
        <taxon>Peronosporales</taxon>
        <taxon>Peronosporaceae</taxon>
        <taxon>Phytophthora</taxon>
    </lineage>
</organism>
<evidence type="ECO:0000313" key="1">
    <source>
        <dbReference type="EMBL" id="KAG2949155.1"/>
    </source>
</evidence>
<name>A0A8T1E6Q8_9STRA</name>
<reference evidence="1" key="1">
    <citation type="submission" date="2018-10" db="EMBL/GenBank/DDBJ databases">
        <title>Effector identification in a new, highly contiguous assembly of the strawberry crown rot pathogen Phytophthora cactorum.</title>
        <authorList>
            <person name="Armitage A.D."/>
            <person name="Nellist C.F."/>
            <person name="Bates H."/>
            <person name="Vickerstaff R.J."/>
            <person name="Harrison R.J."/>
        </authorList>
    </citation>
    <scope>NUCLEOTIDE SEQUENCE</scope>
    <source>
        <strain evidence="1">4040</strain>
    </source>
</reference>
<protein>
    <submittedName>
        <fullName evidence="1">Uncharacterized protein</fullName>
    </submittedName>
</protein>
<comment type="caution">
    <text evidence="1">The sequence shown here is derived from an EMBL/GenBank/DDBJ whole genome shotgun (WGS) entry which is preliminary data.</text>
</comment>
<accession>A0A8T1E6Q8</accession>
<proteinExistence type="predicted"/>
<dbReference type="AlphaFoldDB" id="A0A8T1E6Q8"/>